<proteinExistence type="predicted"/>
<evidence type="ECO:0000313" key="2">
    <source>
        <dbReference type="EMBL" id="KAG8058201.1"/>
    </source>
</evidence>
<dbReference type="AlphaFoldDB" id="A0A8J5VFQ5"/>
<comment type="caution">
    <text evidence="2">The sequence shown here is derived from an EMBL/GenBank/DDBJ whole genome shotgun (WGS) entry which is preliminary data.</text>
</comment>
<dbReference type="EMBL" id="JAAALK010000287">
    <property type="protein sequence ID" value="KAG8058201.1"/>
    <property type="molecule type" value="Genomic_DNA"/>
</dbReference>
<gene>
    <name evidence="2" type="ORF">GUJ93_ZPchr0002g26556</name>
</gene>
<evidence type="ECO:0000256" key="1">
    <source>
        <dbReference type="SAM" id="MobiDB-lite"/>
    </source>
</evidence>
<organism evidence="2 3">
    <name type="scientific">Zizania palustris</name>
    <name type="common">Northern wild rice</name>
    <dbReference type="NCBI Taxonomy" id="103762"/>
    <lineage>
        <taxon>Eukaryota</taxon>
        <taxon>Viridiplantae</taxon>
        <taxon>Streptophyta</taxon>
        <taxon>Embryophyta</taxon>
        <taxon>Tracheophyta</taxon>
        <taxon>Spermatophyta</taxon>
        <taxon>Magnoliopsida</taxon>
        <taxon>Liliopsida</taxon>
        <taxon>Poales</taxon>
        <taxon>Poaceae</taxon>
        <taxon>BOP clade</taxon>
        <taxon>Oryzoideae</taxon>
        <taxon>Oryzeae</taxon>
        <taxon>Zizaniinae</taxon>
        <taxon>Zizania</taxon>
    </lineage>
</organism>
<accession>A0A8J5VFQ5</accession>
<reference evidence="2" key="2">
    <citation type="submission" date="2021-02" db="EMBL/GenBank/DDBJ databases">
        <authorList>
            <person name="Kimball J.A."/>
            <person name="Haas M.W."/>
            <person name="Macchietto M."/>
            <person name="Kono T."/>
            <person name="Duquette J."/>
            <person name="Shao M."/>
        </authorList>
    </citation>
    <scope>NUCLEOTIDE SEQUENCE</scope>
    <source>
        <tissue evidence="2">Fresh leaf tissue</tissue>
    </source>
</reference>
<sequence>MRPKAPNPKAQLPCLDPSPIGVTRVRSADLALAPAPVPAPAPSLPRRAAPLAGEQARIASAPSTRIQDPAIALLDASPLD</sequence>
<protein>
    <submittedName>
        <fullName evidence="2">Uncharacterized protein</fullName>
    </submittedName>
</protein>
<feature type="region of interest" description="Disordered" evidence="1">
    <location>
        <begin position="34"/>
        <end position="63"/>
    </location>
</feature>
<evidence type="ECO:0000313" key="3">
    <source>
        <dbReference type="Proteomes" id="UP000729402"/>
    </source>
</evidence>
<keyword evidence="3" id="KW-1185">Reference proteome</keyword>
<name>A0A8J5VFQ5_ZIZPA</name>
<dbReference type="Proteomes" id="UP000729402">
    <property type="component" value="Unassembled WGS sequence"/>
</dbReference>
<reference evidence="2" key="1">
    <citation type="journal article" date="2021" name="bioRxiv">
        <title>Whole Genome Assembly and Annotation of Northern Wild Rice, Zizania palustris L., Supports a Whole Genome Duplication in the Zizania Genus.</title>
        <authorList>
            <person name="Haas M."/>
            <person name="Kono T."/>
            <person name="Macchietto M."/>
            <person name="Millas R."/>
            <person name="McGilp L."/>
            <person name="Shao M."/>
            <person name="Duquette J."/>
            <person name="Hirsch C.N."/>
            <person name="Kimball J."/>
        </authorList>
    </citation>
    <scope>NUCLEOTIDE SEQUENCE</scope>
    <source>
        <tissue evidence="2">Fresh leaf tissue</tissue>
    </source>
</reference>